<sequence length="271" mass="29346">MTARTSSRTSFAGQASKALTVTLFAALFLGLLAKQASAGDLDQVSAIHKKSDFGFSVLREGDAIGNHSIDFTRRGEDLVVDVSIDLEVKFAFITVYRYTHRNQEIWRDGQLYSIKTKTDDDGTEHWVKGRASAEGFVVESDSGNAVLPSDVIPSSYWHPDTPKAETLLNTQTGELAQINVAAAASKSYVPMPWGQEAARSFEISGDVDLNLWYDDKGCLLKMNFAAPGDGSQIDYVPARHPVSASGPSLAGYPLIGDCVRLEMTSIGPAQH</sequence>
<dbReference type="AlphaFoldDB" id="A0A545TF39"/>
<gene>
    <name evidence="2" type="ORF">FKG95_23360</name>
</gene>
<dbReference type="InterPro" id="IPR045767">
    <property type="entry name" value="DUF6134"/>
</dbReference>
<dbReference type="RefSeq" id="WP_142898839.1">
    <property type="nucleotide sequence ID" value="NZ_ML660060.1"/>
</dbReference>
<accession>A0A545TF39</accession>
<evidence type="ECO:0000313" key="3">
    <source>
        <dbReference type="Proteomes" id="UP000315252"/>
    </source>
</evidence>
<protein>
    <recommendedName>
        <fullName evidence="4">DUF3108 domain-containing protein</fullName>
    </recommendedName>
</protein>
<evidence type="ECO:0000256" key="1">
    <source>
        <dbReference type="SAM" id="SignalP"/>
    </source>
</evidence>
<feature type="chain" id="PRO_5021980966" description="DUF3108 domain-containing protein" evidence="1">
    <location>
        <begin position="39"/>
        <end position="271"/>
    </location>
</feature>
<dbReference type="OrthoDB" id="6086999at2"/>
<name>A0A545TF39_9PROT</name>
<dbReference type="EMBL" id="VHSH01000009">
    <property type="protein sequence ID" value="TQV75852.1"/>
    <property type="molecule type" value="Genomic_DNA"/>
</dbReference>
<keyword evidence="3" id="KW-1185">Reference proteome</keyword>
<dbReference type="Pfam" id="PF19630">
    <property type="entry name" value="DUF6134"/>
    <property type="match status" value="1"/>
</dbReference>
<reference evidence="2 3" key="1">
    <citation type="submission" date="2019-06" db="EMBL/GenBank/DDBJ databases">
        <title>Whole genome sequence for Rhodospirillaceae sp. R148.</title>
        <authorList>
            <person name="Wang G."/>
        </authorList>
    </citation>
    <scope>NUCLEOTIDE SEQUENCE [LARGE SCALE GENOMIC DNA]</scope>
    <source>
        <strain evidence="2 3">R148</strain>
    </source>
</reference>
<evidence type="ECO:0000313" key="2">
    <source>
        <dbReference type="EMBL" id="TQV75852.1"/>
    </source>
</evidence>
<keyword evidence="1" id="KW-0732">Signal</keyword>
<feature type="signal peptide" evidence="1">
    <location>
        <begin position="1"/>
        <end position="38"/>
    </location>
</feature>
<organism evidence="2 3">
    <name type="scientific">Denitrobaculum tricleocarpae</name>
    <dbReference type="NCBI Taxonomy" id="2591009"/>
    <lineage>
        <taxon>Bacteria</taxon>
        <taxon>Pseudomonadati</taxon>
        <taxon>Pseudomonadota</taxon>
        <taxon>Alphaproteobacteria</taxon>
        <taxon>Rhodospirillales</taxon>
        <taxon>Rhodospirillaceae</taxon>
        <taxon>Denitrobaculum</taxon>
    </lineage>
</organism>
<dbReference type="Proteomes" id="UP000315252">
    <property type="component" value="Unassembled WGS sequence"/>
</dbReference>
<comment type="caution">
    <text evidence="2">The sequence shown here is derived from an EMBL/GenBank/DDBJ whole genome shotgun (WGS) entry which is preliminary data.</text>
</comment>
<proteinExistence type="predicted"/>
<evidence type="ECO:0008006" key="4">
    <source>
        <dbReference type="Google" id="ProtNLM"/>
    </source>
</evidence>